<sequence length="254" mass="29595">MEVKDYGDVAHYYDPAYAAKTDLQDVSFYVKQAKKYGGPVLEIACGTGRVLLEIAKLGLETTGVDFCEKFLEILRNKTQGENVSLHHADMRDFSLEKKFALVTIPFRPLQHMYTFEDQVKALTCARNHMADDGVLVFDVFYPLWHKILEDVNTEQLELEWQDPKNPQRTIKRSFIRTEANPFYQFFCGEFIFRTFENDQMIQEERSKLKMSFYTYPQMQALIKCCGFEIMEEYGSFDETPIADGPEMIFVVKKA</sequence>
<reference evidence="3 4" key="1">
    <citation type="submission" date="2019-08" db="EMBL/GenBank/DDBJ databases">
        <title>Complete genome sequence of Candidatus Uab amorphum.</title>
        <authorList>
            <person name="Shiratori T."/>
            <person name="Suzuki S."/>
            <person name="Kakizawa Y."/>
            <person name="Ishida K."/>
        </authorList>
    </citation>
    <scope>NUCLEOTIDE SEQUENCE [LARGE SCALE GENOMIC DNA]</scope>
    <source>
        <strain evidence="3 4">SRT547</strain>
    </source>
</reference>
<keyword evidence="3" id="KW-0489">Methyltransferase</keyword>
<name>A0A5S9F1I8_UABAM</name>
<dbReference type="Pfam" id="PF13649">
    <property type="entry name" value="Methyltransf_25"/>
    <property type="match status" value="1"/>
</dbReference>
<evidence type="ECO:0000256" key="1">
    <source>
        <dbReference type="ARBA" id="ARBA00022679"/>
    </source>
</evidence>
<dbReference type="PANTHER" id="PTHR43861">
    <property type="entry name" value="TRANS-ACONITATE 2-METHYLTRANSFERASE-RELATED"/>
    <property type="match status" value="1"/>
</dbReference>
<dbReference type="Proteomes" id="UP000326354">
    <property type="component" value="Chromosome"/>
</dbReference>
<dbReference type="EMBL" id="AP019860">
    <property type="protein sequence ID" value="BBM82657.1"/>
    <property type="molecule type" value="Genomic_DNA"/>
</dbReference>
<gene>
    <name evidence="3" type="ORF">UABAM_01000</name>
</gene>
<keyword evidence="4" id="KW-1185">Reference proteome</keyword>
<accession>A0A5S9F1I8</accession>
<dbReference type="InterPro" id="IPR041698">
    <property type="entry name" value="Methyltransf_25"/>
</dbReference>
<evidence type="ECO:0000313" key="3">
    <source>
        <dbReference type="EMBL" id="BBM82657.1"/>
    </source>
</evidence>
<dbReference type="SUPFAM" id="SSF53335">
    <property type="entry name" value="S-adenosyl-L-methionine-dependent methyltransferases"/>
    <property type="match status" value="1"/>
</dbReference>
<dbReference type="Gene3D" id="3.40.50.150">
    <property type="entry name" value="Vaccinia Virus protein VP39"/>
    <property type="match status" value="1"/>
</dbReference>
<dbReference type="AlphaFoldDB" id="A0A5S9F1I8"/>
<protein>
    <submittedName>
        <fullName evidence="3">Type 12 methyltransferase</fullName>
    </submittedName>
</protein>
<feature type="domain" description="Methyltransferase" evidence="2">
    <location>
        <begin position="40"/>
        <end position="133"/>
    </location>
</feature>
<evidence type="ECO:0000259" key="2">
    <source>
        <dbReference type="Pfam" id="PF13649"/>
    </source>
</evidence>
<evidence type="ECO:0000313" key="4">
    <source>
        <dbReference type="Proteomes" id="UP000326354"/>
    </source>
</evidence>
<proteinExistence type="predicted"/>
<dbReference type="CDD" id="cd02440">
    <property type="entry name" value="AdoMet_MTases"/>
    <property type="match status" value="1"/>
</dbReference>
<dbReference type="GO" id="GO:0008168">
    <property type="term" value="F:methyltransferase activity"/>
    <property type="evidence" value="ECO:0007669"/>
    <property type="project" value="UniProtKB-KW"/>
</dbReference>
<dbReference type="RefSeq" id="WP_151966892.1">
    <property type="nucleotide sequence ID" value="NZ_AP019860.1"/>
</dbReference>
<dbReference type="GO" id="GO:0032259">
    <property type="term" value="P:methylation"/>
    <property type="evidence" value="ECO:0007669"/>
    <property type="project" value="UniProtKB-KW"/>
</dbReference>
<dbReference type="InterPro" id="IPR029063">
    <property type="entry name" value="SAM-dependent_MTases_sf"/>
</dbReference>
<organism evidence="3 4">
    <name type="scientific">Uabimicrobium amorphum</name>
    <dbReference type="NCBI Taxonomy" id="2596890"/>
    <lineage>
        <taxon>Bacteria</taxon>
        <taxon>Pseudomonadati</taxon>
        <taxon>Planctomycetota</taxon>
        <taxon>Candidatus Uabimicrobiia</taxon>
        <taxon>Candidatus Uabimicrobiales</taxon>
        <taxon>Candidatus Uabimicrobiaceae</taxon>
        <taxon>Candidatus Uabimicrobium</taxon>
    </lineage>
</organism>
<dbReference type="Gene3D" id="2.20.130.10">
    <property type="entry name" value="CAC2371-like domains"/>
    <property type="match status" value="1"/>
</dbReference>
<dbReference type="OrthoDB" id="282790at2"/>
<keyword evidence="1 3" id="KW-0808">Transferase</keyword>
<dbReference type="KEGG" id="uam:UABAM_01000"/>